<evidence type="ECO:0000313" key="2">
    <source>
        <dbReference type="Proteomes" id="UP001152049"/>
    </source>
</evidence>
<sequence length="335" mass="38915">MSLTTQSDAQRALPPELIYHIIESVLPSNPRALIPPSHISTKTLLSLTRVSRDTYGLVTRLLRERCMYIDTSQRLAQLLLCFPRSVPSLPPVLSLRNITSLYLAPFGDKLDNQPTAVWVRELFCEVCCTLRRLVVNMPFQSLDFLNDHLNVRKTLREGFERLDKLEEFVCLGDYPTLSLPDAPTDVWGLWPDLKRLTIFRAPVDNHWLWWYIATQPRLEHVILARSLNVEATNIKEEYFHKLPRDDARLDREIKITLLDAAFVWRGVKTHRWKEFDPKDRMTIELYDVPTSFYGDEKPRELVTSWVKRGALNGTLWDWEGEVVKETMSLDLVNAG</sequence>
<reference evidence="1" key="1">
    <citation type="submission" date="2022-09" db="EMBL/GenBank/DDBJ databases">
        <title>Fusarium specimens isolated from Avocado Roots.</title>
        <authorList>
            <person name="Stajich J."/>
            <person name="Roper C."/>
            <person name="Heimlech-Rivalta G."/>
        </authorList>
    </citation>
    <scope>NUCLEOTIDE SEQUENCE</scope>
    <source>
        <strain evidence="1">CF00136</strain>
    </source>
</reference>
<dbReference type="Proteomes" id="UP001152049">
    <property type="component" value="Unassembled WGS sequence"/>
</dbReference>
<evidence type="ECO:0000313" key="1">
    <source>
        <dbReference type="EMBL" id="KAJ4271738.1"/>
    </source>
</evidence>
<name>A0A9W8SHG6_9HYPO</name>
<dbReference type="EMBL" id="JAOQAZ010000001">
    <property type="protein sequence ID" value="KAJ4271738.1"/>
    <property type="molecule type" value="Genomic_DNA"/>
</dbReference>
<organism evidence="1 2">
    <name type="scientific">Fusarium torreyae</name>
    <dbReference type="NCBI Taxonomy" id="1237075"/>
    <lineage>
        <taxon>Eukaryota</taxon>
        <taxon>Fungi</taxon>
        <taxon>Dikarya</taxon>
        <taxon>Ascomycota</taxon>
        <taxon>Pezizomycotina</taxon>
        <taxon>Sordariomycetes</taxon>
        <taxon>Hypocreomycetidae</taxon>
        <taxon>Hypocreales</taxon>
        <taxon>Nectriaceae</taxon>
        <taxon>Fusarium</taxon>
    </lineage>
</organism>
<comment type="caution">
    <text evidence="1">The sequence shown here is derived from an EMBL/GenBank/DDBJ whole genome shotgun (WGS) entry which is preliminary data.</text>
</comment>
<accession>A0A9W8SHG6</accession>
<keyword evidence="2" id="KW-1185">Reference proteome</keyword>
<dbReference type="OrthoDB" id="6365676at2759"/>
<protein>
    <submittedName>
        <fullName evidence="1">Uncharacterized protein</fullName>
    </submittedName>
</protein>
<gene>
    <name evidence="1" type="ORF">NW762_000444</name>
</gene>
<dbReference type="AlphaFoldDB" id="A0A9W8SHG6"/>
<proteinExistence type="predicted"/>